<dbReference type="SUPFAM" id="SSF46689">
    <property type="entry name" value="Homeodomain-like"/>
    <property type="match status" value="1"/>
</dbReference>
<dbReference type="Gene3D" id="3.10.120.10">
    <property type="entry name" value="Cytochrome b5-like heme/steroid binding domain"/>
    <property type="match status" value="1"/>
</dbReference>
<dbReference type="PANTHER" id="PTHR10281">
    <property type="entry name" value="MEMBRANE-ASSOCIATED PROGESTERONE RECEPTOR COMPONENT-RELATED"/>
    <property type="match status" value="1"/>
</dbReference>
<evidence type="ECO:0000256" key="1">
    <source>
        <dbReference type="ARBA" id="ARBA00037690"/>
    </source>
</evidence>
<evidence type="ECO:0000313" key="8">
    <source>
        <dbReference type="Proteomes" id="UP001501940"/>
    </source>
</evidence>
<accession>A0A3Q1BMP2</accession>
<dbReference type="GO" id="GO:0015074">
    <property type="term" value="P:DNA integration"/>
    <property type="evidence" value="ECO:0007669"/>
    <property type="project" value="InterPro"/>
</dbReference>
<dbReference type="InterPro" id="IPR025246">
    <property type="entry name" value="IS30-like_HTH"/>
</dbReference>
<dbReference type="GO" id="GO:0003677">
    <property type="term" value="F:DNA binding"/>
    <property type="evidence" value="ECO:0007669"/>
    <property type="project" value="InterPro"/>
</dbReference>
<evidence type="ECO:0000313" key="7">
    <source>
        <dbReference type="Ensembl" id="ENSAOCP00000014808.2"/>
    </source>
</evidence>
<dbReference type="Pfam" id="PF00173">
    <property type="entry name" value="Cyt-b5"/>
    <property type="match status" value="1"/>
</dbReference>
<keyword evidence="5" id="KW-0732">Signal</keyword>
<evidence type="ECO:0000256" key="3">
    <source>
        <dbReference type="ARBA" id="ARBA00039568"/>
    </source>
</evidence>
<dbReference type="GO" id="GO:0006313">
    <property type="term" value="P:DNA transposition"/>
    <property type="evidence" value="ECO:0007669"/>
    <property type="project" value="InterPro"/>
</dbReference>
<feature type="signal peptide" evidence="5">
    <location>
        <begin position="1"/>
        <end position="28"/>
    </location>
</feature>
<dbReference type="Gene3D" id="1.10.10.60">
    <property type="entry name" value="Homeodomain-like"/>
    <property type="match status" value="1"/>
</dbReference>
<dbReference type="InterPro" id="IPR050577">
    <property type="entry name" value="MAPR/NEUFC/NENF-like"/>
</dbReference>
<dbReference type="GO" id="GO:0016020">
    <property type="term" value="C:membrane"/>
    <property type="evidence" value="ECO:0007669"/>
    <property type="project" value="TreeGrafter"/>
</dbReference>
<dbReference type="STRING" id="80972.ENSAOCP00000014808"/>
<keyword evidence="8" id="KW-1185">Reference proteome</keyword>
<comment type="similarity">
    <text evidence="2">Belongs to the cytochrome b5 family. MAPR subfamily.</text>
</comment>
<dbReference type="InterPro" id="IPR036400">
    <property type="entry name" value="Cyt_B5-like_heme/steroid_sf"/>
</dbReference>
<dbReference type="GO" id="GO:0012505">
    <property type="term" value="C:endomembrane system"/>
    <property type="evidence" value="ECO:0007669"/>
    <property type="project" value="TreeGrafter"/>
</dbReference>
<dbReference type="SMART" id="SM01117">
    <property type="entry name" value="Cyt-b5"/>
    <property type="match status" value="1"/>
</dbReference>
<dbReference type="InterPro" id="IPR036397">
    <property type="entry name" value="RNaseH_sf"/>
</dbReference>
<dbReference type="SUPFAM" id="SSF55856">
    <property type="entry name" value="Cytochrome b5-like heme/steroid binding domain"/>
    <property type="match status" value="1"/>
</dbReference>
<protein>
    <recommendedName>
        <fullName evidence="3">Neuferricin</fullName>
    </recommendedName>
    <alternativeName>
        <fullName evidence="4">Cytochrome b5 domain-containing protein 2</fullName>
    </alternativeName>
</protein>
<dbReference type="InterPro" id="IPR001199">
    <property type="entry name" value="Cyt_B5-like_heme/steroid-bd"/>
</dbReference>
<reference evidence="7" key="2">
    <citation type="submission" date="2025-08" db="UniProtKB">
        <authorList>
            <consortium name="Ensembl"/>
        </authorList>
    </citation>
    <scope>IDENTIFICATION</scope>
</reference>
<evidence type="ECO:0000256" key="2">
    <source>
        <dbReference type="ARBA" id="ARBA00038357"/>
    </source>
</evidence>
<sequence>MLSYVLVAFVSVLLAVLFIPREWSVTFGNKSSQGPSARLLSKRELSLYDGEEGSKGLYLAILGQVFDVSRGHKHYGPGGAYHVMAGKDASLAFITGDFTEMGLTDDVSSLSPLQVVALYDWVAFYQRDYQTVGMVIGQFYSDTGQPTQALLQVEASLAEGQRIKAQSEAEMVRFPACNSEWSAARGGRVWCSTKSGGVVRDWKGVPRKLFSPGSSSVRCVCVEDQSAADEDPNLQKYDRHSHGHALLMAKAKKLSLLEHGRIVELHKQGLSQRAVAAEVGRSKTVILNFLKDPEHYGTKKSSGRPKKITHALSRRIRLAVRQDTGRSSTQIKALTGADCSAITIRRHLQEKGFKNKKQVQRPRLPQRHKTARFDFAREHQTWDIERWKKVLFSDEKKFHLDGPDGFQHY</sequence>
<comment type="function">
    <text evidence="1">Heme-binding protein which promotes neuronal but not astrocyte differentiation.</text>
</comment>
<evidence type="ECO:0000256" key="5">
    <source>
        <dbReference type="SAM" id="SignalP"/>
    </source>
</evidence>
<dbReference type="OrthoDB" id="10257697at2759"/>
<dbReference type="Proteomes" id="UP001501940">
    <property type="component" value="Chromosome 14"/>
</dbReference>
<dbReference type="PANTHER" id="PTHR10281:SF4">
    <property type="entry name" value="NEUFERRICIN"/>
    <property type="match status" value="1"/>
</dbReference>
<dbReference type="InterPro" id="IPR002492">
    <property type="entry name" value="Transposase_Tc1-like"/>
</dbReference>
<dbReference type="Pfam" id="PF13936">
    <property type="entry name" value="HTH_38"/>
    <property type="match status" value="1"/>
</dbReference>
<dbReference type="Ensembl" id="ENSAOCT00000031605.2">
    <property type="protein sequence ID" value="ENSAOCP00000014808.2"/>
    <property type="gene ID" value="ENSAOCG00000019519.2"/>
</dbReference>
<evidence type="ECO:0000256" key="4">
    <source>
        <dbReference type="ARBA" id="ARBA00042241"/>
    </source>
</evidence>
<evidence type="ECO:0000259" key="6">
    <source>
        <dbReference type="SMART" id="SM01117"/>
    </source>
</evidence>
<reference evidence="7" key="3">
    <citation type="submission" date="2025-09" db="UniProtKB">
        <authorList>
            <consortium name="Ensembl"/>
        </authorList>
    </citation>
    <scope>IDENTIFICATION</scope>
</reference>
<dbReference type="Pfam" id="PF01498">
    <property type="entry name" value="HTH_Tnp_Tc3_2"/>
    <property type="match status" value="1"/>
</dbReference>
<feature type="chain" id="PRO_5043377524" description="Neuferricin" evidence="5">
    <location>
        <begin position="29"/>
        <end position="409"/>
    </location>
</feature>
<feature type="domain" description="Cytochrome b5 heme-binding" evidence="6">
    <location>
        <begin position="40"/>
        <end position="136"/>
    </location>
</feature>
<organism evidence="7 8">
    <name type="scientific">Amphiprion ocellaris</name>
    <name type="common">Clown anemonefish</name>
    <dbReference type="NCBI Taxonomy" id="80972"/>
    <lineage>
        <taxon>Eukaryota</taxon>
        <taxon>Metazoa</taxon>
        <taxon>Chordata</taxon>
        <taxon>Craniata</taxon>
        <taxon>Vertebrata</taxon>
        <taxon>Euteleostomi</taxon>
        <taxon>Actinopterygii</taxon>
        <taxon>Neopterygii</taxon>
        <taxon>Teleostei</taxon>
        <taxon>Neoteleostei</taxon>
        <taxon>Acanthomorphata</taxon>
        <taxon>Ovalentaria</taxon>
        <taxon>Pomacentridae</taxon>
        <taxon>Amphiprion</taxon>
    </lineage>
</organism>
<dbReference type="OMA" id="GHKHYGP"/>
<dbReference type="AlphaFoldDB" id="A0A3Q1BMP2"/>
<dbReference type="GeneTree" id="ENSGT00940000160156"/>
<dbReference type="Gene3D" id="3.30.420.10">
    <property type="entry name" value="Ribonuclease H-like superfamily/Ribonuclease H"/>
    <property type="match status" value="1"/>
</dbReference>
<dbReference type="InterPro" id="IPR009057">
    <property type="entry name" value="Homeodomain-like_sf"/>
</dbReference>
<reference evidence="7 8" key="1">
    <citation type="submission" date="2022-01" db="EMBL/GenBank/DDBJ databases">
        <title>A chromosome-scale genome assembly of the false clownfish, Amphiprion ocellaris.</title>
        <authorList>
            <person name="Ryu T."/>
        </authorList>
    </citation>
    <scope>NUCLEOTIDE SEQUENCE [LARGE SCALE GENOMIC DNA]</scope>
</reference>
<name>A0A3Q1BMP2_AMPOC</name>
<proteinExistence type="inferred from homology"/>